<proteinExistence type="predicted"/>
<dbReference type="STRING" id="1524460.IX84_00325"/>
<gene>
    <name evidence="2" type="ORF">IX84_00325</name>
</gene>
<keyword evidence="3" id="KW-1185">Reference proteome</keyword>
<protein>
    <recommendedName>
        <fullName evidence="1">Secretion system C-terminal sorting domain-containing protein</fullName>
    </recommendedName>
</protein>
<evidence type="ECO:0000313" key="2">
    <source>
        <dbReference type="EMBL" id="KGE89806.1"/>
    </source>
</evidence>
<evidence type="ECO:0000259" key="1">
    <source>
        <dbReference type="Pfam" id="PF18962"/>
    </source>
</evidence>
<sequence>MKYALTLFFWSFTLLLTAQEHRMDYFFHELSSEVDQPYLRTNGDHLFSSSSTTWVAATVIDDCRNPSAFYWTKELSPVQRWTVGIKDDDISRVVEADWYGDTLITIGIEPCYDGGAAPIAKIGKFDSLGNLMMSLSYVNCDEDFGISVEPRPLENTCPIMDITDDGSVLLAATLGLLRVPPGEDLFPQWEEVNIDSLIGVVSLPGTYAGLATQTEVAIVDWATDTILLSLEHTATAMTASDSALWYVNENSLHRVGTDLSAGTWPLPNGEAEQVRITIYEGRPLIYAPGIPDFKAWLFNPETEAFELLIDWALDGVEIFAVEPLREDTFFVSGQLINGRRGFVKKATPTSFSFQQPFDIGIRSLSFELLDIEVDVEASGEIYNYNLDFRLTLEIENYGIGIIDECILEWSTRHDWCAIPGYRVISDLALQPGNIHTITDTLRHNFSTSEPIISDSIFYTFNAFGPNHYLDAYAENNSATEGFLVTNTDQQPLPESAIQLFPNPSTGNVQLQSDFPLDQLELYDLLGRLLYTQQLGGTHQARLERQGMPSGVYLIRLQSGNRHGVKRLIWDGE</sequence>
<dbReference type="NCBIfam" id="TIGR04183">
    <property type="entry name" value="Por_Secre_tail"/>
    <property type="match status" value="1"/>
</dbReference>
<dbReference type="Proteomes" id="UP000029736">
    <property type="component" value="Unassembled WGS sequence"/>
</dbReference>
<dbReference type="Pfam" id="PF18962">
    <property type="entry name" value="Por_Secre_tail"/>
    <property type="match status" value="1"/>
</dbReference>
<dbReference type="EMBL" id="JPOS01000002">
    <property type="protein sequence ID" value="KGE89806.1"/>
    <property type="molecule type" value="Genomic_DNA"/>
</dbReference>
<reference evidence="2 3" key="1">
    <citation type="journal article" date="2014" name="Int. J. Syst. Evol. Microbiol.">
        <title>Phaeodactylibacter xiamenensis gen. nov., sp. nov., a member of the family Saprospiraceae isolated from the marine alga Phaeodactylum tricornutum.</title>
        <authorList>
            <person name="Chen Z.Jr."/>
            <person name="Lei X."/>
            <person name="Lai Q."/>
            <person name="Li Y."/>
            <person name="Zhang B."/>
            <person name="Zhang J."/>
            <person name="Zhang H."/>
            <person name="Yang L."/>
            <person name="Zheng W."/>
            <person name="Tian Y."/>
            <person name="Yu Z."/>
            <person name="Xu H.Jr."/>
            <person name="Zheng T."/>
        </authorList>
    </citation>
    <scope>NUCLEOTIDE SEQUENCE [LARGE SCALE GENOMIC DNA]</scope>
    <source>
        <strain evidence="2 3">KD52</strain>
    </source>
</reference>
<dbReference type="AlphaFoldDB" id="A0A098SCC8"/>
<comment type="caution">
    <text evidence="2">The sequence shown here is derived from an EMBL/GenBank/DDBJ whole genome shotgun (WGS) entry which is preliminary data.</text>
</comment>
<name>A0A098SCC8_9BACT</name>
<dbReference type="OrthoDB" id="849076at2"/>
<evidence type="ECO:0000313" key="3">
    <source>
        <dbReference type="Proteomes" id="UP000029736"/>
    </source>
</evidence>
<accession>A0A098SCC8</accession>
<organism evidence="2 3">
    <name type="scientific">Phaeodactylibacter xiamenensis</name>
    <dbReference type="NCBI Taxonomy" id="1524460"/>
    <lineage>
        <taxon>Bacteria</taxon>
        <taxon>Pseudomonadati</taxon>
        <taxon>Bacteroidota</taxon>
        <taxon>Saprospiria</taxon>
        <taxon>Saprospirales</taxon>
        <taxon>Haliscomenobacteraceae</taxon>
        <taxon>Phaeodactylibacter</taxon>
    </lineage>
</organism>
<dbReference type="RefSeq" id="WP_044215576.1">
    <property type="nucleotide sequence ID" value="NZ_JBKAGJ010000014.1"/>
</dbReference>
<feature type="domain" description="Secretion system C-terminal sorting" evidence="1">
    <location>
        <begin position="499"/>
        <end position="568"/>
    </location>
</feature>
<dbReference type="InterPro" id="IPR026444">
    <property type="entry name" value="Secre_tail"/>
</dbReference>